<keyword evidence="2" id="KW-1185">Reference proteome</keyword>
<evidence type="ECO:0000313" key="2">
    <source>
        <dbReference type="Proteomes" id="UP000298030"/>
    </source>
</evidence>
<dbReference type="Proteomes" id="UP000298030">
    <property type="component" value="Unassembled WGS sequence"/>
</dbReference>
<proteinExistence type="predicted"/>
<evidence type="ECO:0000313" key="1">
    <source>
        <dbReference type="EMBL" id="TEB36760.1"/>
    </source>
</evidence>
<name>A0A4Y7TRE9_COPMI</name>
<protein>
    <submittedName>
        <fullName evidence="1">Uncharacterized protein</fullName>
    </submittedName>
</protein>
<dbReference type="EMBL" id="QPFP01000005">
    <property type="protein sequence ID" value="TEB36760.1"/>
    <property type="molecule type" value="Genomic_DNA"/>
</dbReference>
<gene>
    <name evidence="1" type="ORF">FA13DRAFT_1082673</name>
</gene>
<reference evidence="1 2" key="1">
    <citation type="journal article" date="2019" name="Nat. Ecol. Evol.">
        <title>Megaphylogeny resolves global patterns of mushroom evolution.</title>
        <authorList>
            <person name="Varga T."/>
            <person name="Krizsan K."/>
            <person name="Foldi C."/>
            <person name="Dima B."/>
            <person name="Sanchez-Garcia M."/>
            <person name="Sanchez-Ramirez S."/>
            <person name="Szollosi G.J."/>
            <person name="Szarkandi J.G."/>
            <person name="Papp V."/>
            <person name="Albert L."/>
            <person name="Andreopoulos W."/>
            <person name="Angelini C."/>
            <person name="Antonin V."/>
            <person name="Barry K.W."/>
            <person name="Bougher N.L."/>
            <person name="Buchanan P."/>
            <person name="Buyck B."/>
            <person name="Bense V."/>
            <person name="Catcheside P."/>
            <person name="Chovatia M."/>
            <person name="Cooper J."/>
            <person name="Damon W."/>
            <person name="Desjardin D."/>
            <person name="Finy P."/>
            <person name="Geml J."/>
            <person name="Haridas S."/>
            <person name="Hughes K."/>
            <person name="Justo A."/>
            <person name="Karasinski D."/>
            <person name="Kautmanova I."/>
            <person name="Kiss B."/>
            <person name="Kocsube S."/>
            <person name="Kotiranta H."/>
            <person name="LaButti K.M."/>
            <person name="Lechner B.E."/>
            <person name="Liimatainen K."/>
            <person name="Lipzen A."/>
            <person name="Lukacs Z."/>
            <person name="Mihaltcheva S."/>
            <person name="Morgado L.N."/>
            <person name="Niskanen T."/>
            <person name="Noordeloos M.E."/>
            <person name="Ohm R.A."/>
            <person name="Ortiz-Santana B."/>
            <person name="Ovrebo C."/>
            <person name="Racz N."/>
            <person name="Riley R."/>
            <person name="Savchenko A."/>
            <person name="Shiryaev A."/>
            <person name="Soop K."/>
            <person name="Spirin V."/>
            <person name="Szebenyi C."/>
            <person name="Tomsovsky M."/>
            <person name="Tulloss R.E."/>
            <person name="Uehling J."/>
            <person name="Grigoriev I.V."/>
            <person name="Vagvolgyi C."/>
            <person name="Papp T."/>
            <person name="Martin F.M."/>
            <person name="Miettinen O."/>
            <person name="Hibbett D.S."/>
            <person name="Nagy L.G."/>
        </authorList>
    </citation>
    <scope>NUCLEOTIDE SEQUENCE [LARGE SCALE GENOMIC DNA]</scope>
    <source>
        <strain evidence="1 2">FP101781</strain>
    </source>
</reference>
<sequence>MFEVLIVLPPAAHHVCYSFETPHGTAQQSRPIWPCLSALHAHNRSFASIQLEATSWYQQNHGPQFQSCIEQ</sequence>
<dbReference type="AlphaFoldDB" id="A0A4Y7TRE9"/>
<comment type="caution">
    <text evidence="1">The sequence shown here is derived from an EMBL/GenBank/DDBJ whole genome shotgun (WGS) entry which is preliminary data.</text>
</comment>
<accession>A0A4Y7TRE9</accession>
<organism evidence="1 2">
    <name type="scientific">Coprinellus micaceus</name>
    <name type="common">Glistening ink-cap mushroom</name>
    <name type="synonym">Coprinus micaceus</name>
    <dbReference type="NCBI Taxonomy" id="71717"/>
    <lineage>
        <taxon>Eukaryota</taxon>
        <taxon>Fungi</taxon>
        <taxon>Dikarya</taxon>
        <taxon>Basidiomycota</taxon>
        <taxon>Agaricomycotina</taxon>
        <taxon>Agaricomycetes</taxon>
        <taxon>Agaricomycetidae</taxon>
        <taxon>Agaricales</taxon>
        <taxon>Agaricineae</taxon>
        <taxon>Psathyrellaceae</taxon>
        <taxon>Coprinellus</taxon>
    </lineage>
</organism>